<evidence type="ECO:0000313" key="13">
    <source>
        <dbReference type="Proteomes" id="UP001374579"/>
    </source>
</evidence>
<dbReference type="InterPro" id="IPR015507">
    <property type="entry name" value="rRNA-MeTfrase_E"/>
</dbReference>
<dbReference type="CDD" id="cd02440">
    <property type="entry name" value="AdoMet_MTases"/>
    <property type="match status" value="1"/>
</dbReference>
<dbReference type="Proteomes" id="UP001374579">
    <property type="component" value="Unassembled WGS sequence"/>
</dbReference>
<evidence type="ECO:0000256" key="7">
    <source>
        <dbReference type="ARBA" id="ARBA00022946"/>
    </source>
</evidence>
<dbReference type="PIRSF" id="PIRSF005461">
    <property type="entry name" value="23S_rRNA_mtase"/>
    <property type="match status" value="1"/>
</dbReference>
<dbReference type="SUPFAM" id="SSF53335">
    <property type="entry name" value="S-adenosyl-L-methionine-dependent methyltransferases"/>
    <property type="match status" value="1"/>
</dbReference>
<reference evidence="12 13" key="1">
    <citation type="submission" date="2024-02" db="EMBL/GenBank/DDBJ databases">
        <title>Chromosome-scale genome assembly of the rough periwinkle Littorina saxatilis.</title>
        <authorList>
            <person name="De Jode A."/>
            <person name="Faria R."/>
            <person name="Formenti G."/>
            <person name="Sims Y."/>
            <person name="Smith T.P."/>
            <person name="Tracey A."/>
            <person name="Wood J.M.D."/>
            <person name="Zagrodzka Z.B."/>
            <person name="Johannesson K."/>
            <person name="Butlin R.K."/>
            <person name="Leder E.H."/>
        </authorList>
    </citation>
    <scope>NUCLEOTIDE SEQUENCE [LARGE SCALE GENOMIC DNA]</scope>
    <source>
        <strain evidence="12">Snail1</strain>
        <tissue evidence="12">Muscle</tissue>
    </source>
</reference>
<sequence>MAASRGILMLRDMKVAFPYQFSSGGRWYSSKSPSLKGKSTSSQNWIKRQLSDPYVKKARTENYRCRSAFKLLEMDEKHRLLQPGSVVIDCGAAPGSWTQVAVDKVCSANQEHEASKAKGLVIGIDLEHMVPVEGAYILHQSDFTSQNTQQKILNILSGRQVDVVLSDMAPRATGQKALDHEQIINLCFTVLIFGRNVLRPGGHLVCKLWQGSDQPKLEHAMSTMFKKVKVAKPDSSRSESAEVFLVGKNFLEQKK</sequence>
<keyword evidence="8" id="KW-0496">Mitochondrion</keyword>
<comment type="similarity">
    <text evidence="2">Belongs to the class I-like SAM-binding methyltransferase superfamily. RNA methyltransferase RlmE family.</text>
</comment>
<name>A0AAN9GMC5_9CAEN</name>
<keyword evidence="13" id="KW-1185">Reference proteome</keyword>
<keyword evidence="4" id="KW-0489">Methyltransferase</keyword>
<evidence type="ECO:0000256" key="6">
    <source>
        <dbReference type="ARBA" id="ARBA00022691"/>
    </source>
</evidence>
<evidence type="ECO:0000256" key="2">
    <source>
        <dbReference type="ARBA" id="ARBA00009258"/>
    </source>
</evidence>
<comment type="subcellular location">
    <subcellularLocation>
        <location evidence="1">Mitochondrion</location>
    </subcellularLocation>
</comment>
<dbReference type="GO" id="GO:0008650">
    <property type="term" value="F:rRNA (uridine-2'-O-)-methyltransferase activity"/>
    <property type="evidence" value="ECO:0007669"/>
    <property type="project" value="TreeGrafter"/>
</dbReference>
<evidence type="ECO:0000256" key="9">
    <source>
        <dbReference type="ARBA" id="ARBA00041184"/>
    </source>
</evidence>
<proteinExistence type="inferred from homology"/>
<evidence type="ECO:0000256" key="8">
    <source>
        <dbReference type="ARBA" id="ARBA00023128"/>
    </source>
</evidence>
<keyword evidence="3" id="KW-0698">rRNA processing</keyword>
<evidence type="ECO:0000256" key="4">
    <source>
        <dbReference type="ARBA" id="ARBA00022603"/>
    </source>
</evidence>
<dbReference type="AlphaFoldDB" id="A0AAN9GMC5"/>
<gene>
    <name evidence="12" type="ORF">V1264_012797</name>
</gene>
<comment type="caution">
    <text evidence="12">The sequence shown here is derived from an EMBL/GenBank/DDBJ whole genome shotgun (WGS) entry which is preliminary data.</text>
</comment>
<evidence type="ECO:0000256" key="10">
    <source>
        <dbReference type="PIRSR" id="PIRSR005461-1"/>
    </source>
</evidence>
<keyword evidence="7" id="KW-0809">Transit peptide</keyword>
<organism evidence="12 13">
    <name type="scientific">Littorina saxatilis</name>
    <dbReference type="NCBI Taxonomy" id="31220"/>
    <lineage>
        <taxon>Eukaryota</taxon>
        <taxon>Metazoa</taxon>
        <taxon>Spiralia</taxon>
        <taxon>Lophotrochozoa</taxon>
        <taxon>Mollusca</taxon>
        <taxon>Gastropoda</taxon>
        <taxon>Caenogastropoda</taxon>
        <taxon>Littorinimorpha</taxon>
        <taxon>Littorinoidea</taxon>
        <taxon>Littorinidae</taxon>
        <taxon>Littorina</taxon>
    </lineage>
</organism>
<accession>A0AAN9GMC5</accession>
<evidence type="ECO:0000313" key="12">
    <source>
        <dbReference type="EMBL" id="KAK7113524.1"/>
    </source>
</evidence>
<feature type="active site" description="Proton acceptor" evidence="10">
    <location>
        <position position="207"/>
    </location>
</feature>
<dbReference type="Pfam" id="PF01728">
    <property type="entry name" value="FtsJ"/>
    <property type="match status" value="1"/>
</dbReference>
<dbReference type="InterPro" id="IPR029063">
    <property type="entry name" value="SAM-dependent_MTases_sf"/>
</dbReference>
<dbReference type="GO" id="GO:0005759">
    <property type="term" value="C:mitochondrial matrix"/>
    <property type="evidence" value="ECO:0007669"/>
    <property type="project" value="UniProtKB-ARBA"/>
</dbReference>
<dbReference type="Gene3D" id="3.40.50.150">
    <property type="entry name" value="Vaccinia Virus protein VP39"/>
    <property type="match status" value="1"/>
</dbReference>
<evidence type="ECO:0000256" key="5">
    <source>
        <dbReference type="ARBA" id="ARBA00022679"/>
    </source>
</evidence>
<feature type="domain" description="Ribosomal RNA methyltransferase FtsJ" evidence="11">
    <location>
        <begin position="63"/>
        <end position="250"/>
    </location>
</feature>
<evidence type="ECO:0000256" key="3">
    <source>
        <dbReference type="ARBA" id="ARBA00022552"/>
    </source>
</evidence>
<evidence type="ECO:0000259" key="11">
    <source>
        <dbReference type="Pfam" id="PF01728"/>
    </source>
</evidence>
<dbReference type="PANTHER" id="PTHR10920">
    <property type="entry name" value="RIBOSOMAL RNA METHYLTRANSFERASE"/>
    <property type="match status" value="1"/>
</dbReference>
<dbReference type="GO" id="GO:1902775">
    <property type="term" value="P:mitochondrial large ribosomal subunit assembly"/>
    <property type="evidence" value="ECO:0007669"/>
    <property type="project" value="UniProtKB-ARBA"/>
</dbReference>
<dbReference type="PANTHER" id="PTHR10920:SF18">
    <property type="entry name" value="RRNA METHYLTRANSFERASE 2, MITOCHONDRIAL"/>
    <property type="match status" value="1"/>
</dbReference>
<dbReference type="InterPro" id="IPR002877">
    <property type="entry name" value="RNA_MeTrfase_FtsJ_dom"/>
</dbReference>
<dbReference type="InterPro" id="IPR050082">
    <property type="entry name" value="RNA_methyltr_RlmE"/>
</dbReference>
<dbReference type="FunFam" id="3.40.50.150:FF:000129">
    <property type="entry name" value="Mitochondrial rRNA methyltransferase 2"/>
    <property type="match status" value="1"/>
</dbReference>
<protein>
    <recommendedName>
        <fullName evidence="9">rRNA methyltransferase 2, mitochondrial</fullName>
    </recommendedName>
</protein>
<evidence type="ECO:0000256" key="1">
    <source>
        <dbReference type="ARBA" id="ARBA00004173"/>
    </source>
</evidence>
<dbReference type="HAMAP" id="MF_01547">
    <property type="entry name" value="RNA_methyltr_E"/>
    <property type="match status" value="1"/>
</dbReference>
<keyword evidence="6 10" id="KW-0949">S-adenosyl-L-methionine</keyword>
<keyword evidence="5" id="KW-0808">Transferase</keyword>
<dbReference type="EMBL" id="JBAMIC010000002">
    <property type="protein sequence ID" value="KAK7113524.1"/>
    <property type="molecule type" value="Genomic_DNA"/>
</dbReference>